<dbReference type="InterPro" id="IPR005546">
    <property type="entry name" value="Autotransporte_beta"/>
</dbReference>
<evidence type="ECO:0000313" key="3">
    <source>
        <dbReference type="EMBL" id="MBO1326822.1"/>
    </source>
</evidence>
<dbReference type="Gene3D" id="2.40.128.130">
    <property type="entry name" value="Autotransporter beta-domain"/>
    <property type="match status" value="1"/>
</dbReference>
<reference evidence="3" key="1">
    <citation type="submission" date="2021-03" db="EMBL/GenBank/DDBJ databases">
        <title>The complete genome sequence of Acetobacter sp. TBRC 12339.</title>
        <authorList>
            <person name="Charoenyingcharoen P."/>
            <person name="Yukphan P."/>
        </authorList>
    </citation>
    <scope>NUCLEOTIDE SEQUENCE</scope>
    <source>
        <strain evidence="3">TBRC 12339</strain>
    </source>
</reference>
<name>A0A939HN79_9PROT</name>
<proteinExistence type="predicted"/>
<feature type="domain" description="Autotransporter" evidence="2">
    <location>
        <begin position="372"/>
        <end position="652"/>
    </location>
</feature>
<accession>A0A939HN79</accession>
<evidence type="ECO:0000313" key="4">
    <source>
        <dbReference type="Proteomes" id="UP000664073"/>
    </source>
</evidence>
<gene>
    <name evidence="3" type="ORF">J2D77_16960</name>
</gene>
<dbReference type="GO" id="GO:0019867">
    <property type="term" value="C:outer membrane"/>
    <property type="evidence" value="ECO:0007669"/>
    <property type="project" value="InterPro"/>
</dbReference>
<dbReference type="Gene3D" id="2.160.20.20">
    <property type="match status" value="1"/>
</dbReference>
<dbReference type="PANTHER" id="PTHR35037">
    <property type="entry name" value="C-TERMINAL REGION OF AIDA-LIKE PROTEIN"/>
    <property type="match status" value="1"/>
</dbReference>
<dbReference type="InterPro" id="IPR013425">
    <property type="entry name" value="Autotrns_rpt"/>
</dbReference>
<dbReference type="PANTHER" id="PTHR35037:SF3">
    <property type="entry name" value="C-TERMINAL REGION OF AIDA-LIKE PROTEIN"/>
    <property type="match status" value="1"/>
</dbReference>
<comment type="caution">
    <text evidence="3">The sequence shown here is derived from an EMBL/GenBank/DDBJ whole genome shotgun (WGS) entry which is preliminary data.</text>
</comment>
<evidence type="ECO:0000259" key="2">
    <source>
        <dbReference type="PROSITE" id="PS51208"/>
    </source>
</evidence>
<dbReference type="SUPFAM" id="SSF103515">
    <property type="entry name" value="Autotransporter"/>
    <property type="match status" value="1"/>
</dbReference>
<dbReference type="InterPro" id="IPR051551">
    <property type="entry name" value="Autotransporter_adhesion"/>
</dbReference>
<dbReference type="InterPro" id="IPR006315">
    <property type="entry name" value="OM_autotransptr_brl_dom"/>
</dbReference>
<dbReference type="EMBL" id="JAFVMH010000025">
    <property type="protein sequence ID" value="MBO1326822.1"/>
    <property type="molecule type" value="Genomic_DNA"/>
</dbReference>
<organism evidence="3 4">
    <name type="scientific">Acetobacter garciniae</name>
    <dbReference type="NCBI Taxonomy" id="2817435"/>
    <lineage>
        <taxon>Bacteria</taxon>
        <taxon>Pseudomonadati</taxon>
        <taxon>Pseudomonadota</taxon>
        <taxon>Alphaproteobacteria</taxon>
        <taxon>Acetobacterales</taxon>
        <taxon>Acetobacteraceae</taxon>
        <taxon>Acetobacter</taxon>
    </lineage>
</organism>
<dbReference type="InterPro" id="IPR011050">
    <property type="entry name" value="Pectin_lyase_fold/virulence"/>
</dbReference>
<dbReference type="InterPro" id="IPR012332">
    <property type="entry name" value="Autotransporter_pectin_lyase_C"/>
</dbReference>
<dbReference type="AlphaFoldDB" id="A0A939HN79"/>
<dbReference type="SUPFAM" id="SSF51126">
    <property type="entry name" value="Pectin lyase-like"/>
    <property type="match status" value="1"/>
</dbReference>
<keyword evidence="4" id="KW-1185">Reference proteome</keyword>
<dbReference type="RefSeq" id="WP_207847702.1">
    <property type="nucleotide sequence ID" value="NZ_JAFVMH010000025.1"/>
</dbReference>
<dbReference type="Pfam" id="PF12951">
    <property type="entry name" value="PATR"/>
    <property type="match status" value="2"/>
</dbReference>
<dbReference type="Proteomes" id="UP000664073">
    <property type="component" value="Unassembled WGS sequence"/>
</dbReference>
<protein>
    <submittedName>
        <fullName evidence="3">Autotransporter domain-containing protein</fullName>
    </submittedName>
</protein>
<dbReference type="SMART" id="SM00869">
    <property type="entry name" value="Autotransporter"/>
    <property type="match status" value="1"/>
</dbReference>
<dbReference type="Pfam" id="PF03797">
    <property type="entry name" value="Autotransporter"/>
    <property type="match status" value="1"/>
</dbReference>
<keyword evidence="1" id="KW-0732">Signal</keyword>
<dbReference type="PROSITE" id="PS51208">
    <property type="entry name" value="AUTOTRANSPORTER"/>
    <property type="match status" value="1"/>
</dbReference>
<dbReference type="InterPro" id="IPR036709">
    <property type="entry name" value="Autotransporte_beta_dom_sf"/>
</dbReference>
<dbReference type="NCBIfam" id="TIGR02601">
    <property type="entry name" value="autotrns_rpt"/>
    <property type="match status" value="2"/>
</dbReference>
<evidence type="ECO:0000256" key="1">
    <source>
        <dbReference type="ARBA" id="ARBA00022729"/>
    </source>
</evidence>
<sequence>TLAQVIDGTGSLSQNGTGTLVLNADNTYTGATTIAQGVLQLGNGGTTGSIAASSAIRDNGSLVVDHSNTVTLAQVIDGTGSLSQNGTGTLVLNADNTYTGATTVKSGTLDVEGSIASSAVTVLRGSTLSGTGSVGNTLVEAGATLAPTGVNGVLSVQGNLQMADGATLSVYENDHPSGMRMVVNGQTYEQLNSGTVAVTGSTALTGTLNVNVIPGTFFKSHEYFALISSAGGFSDKADALRSNLNNLYTFLMPSLYYNGDDLDLMIYRNNVTFSSVVQTRNQREVGRVLDTLPESNALVQGIESLDAAGARQSMNALSGEVYASARTALIQDSVYVRQATLDRLETADCQEGGMGGAIHTASLATGHKDEGCLAGQAVLWGEAYGGLGHNNGDGNAASMHHSTTGFIMGLDTPIMDGRWRVGGLFSYGRSMFDIGSGRGSLGHSNNITVGGYAGTHWGALSLKLGAAYTWNMLSLQRNVAFSDYSSRQSSSYSGGTVQVFGELGYRFHTAYGTVEPFGHVAYVNLATNGYQEAGGAAALQGRGMNTGVTFSTFGVKMFKTVRAGNLLLLPHGSLAYRRAFGLLTPTNHTTLASAGGNDMDVAGVALSQDSAVVDAGVSIRLTDRIDIGLSYIGQYGNRSVESGATGSAHFRF</sequence>
<feature type="non-terminal residue" evidence="3">
    <location>
        <position position="1"/>
    </location>
</feature>
<dbReference type="NCBIfam" id="TIGR01414">
    <property type="entry name" value="autotrans_barl"/>
    <property type="match status" value="1"/>
</dbReference>